<proteinExistence type="predicted"/>
<protein>
    <submittedName>
        <fullName evidence="1">Uncharacterized protein</fullName>
    </submittedName>
</protein>
<dbReference type="AlphaFoldDB" id="A0A2U1BC01"/>
<dbReference type="EMBL" id="QEKK01000020">
    <property type="protein sequence ID" value="PVY46175.1"/>
    <property type="molecule type" value="Genomic_DNA"/>
</dbReference>
<sequence length="103" mass="10996">MTLYSSLDIQKAVTIDKDSKITATSASTSNIHPASMIIGQGSDNKTYEPKLDIYGTVSAVNMPAVQGNEASKTNLVALDVTGSEVKKNAQRTRWSLCAFNDNG</sequence>
<evidence type="ECO:0000313" key="1">
    <source>
        <dbReference type="EMBL" id="PVY46175.1"/>
    </source>
</evidence>
<reference evidence="1 2" key="1">
    <citation type="submission" date="2018-04" db="EMBL/GenBank/DDBJ databases">
        <title>Genomic Encyclopedia of Type Strains, Phase IV (KMG-IV): sequencing the most valuable type-strain genomes for metagenomic binning, comparative biology and taxonomic classification.</title>
        <authorList>
            <person name="Goeker M."/>
        </authorList>
    </citation>
    <scope>NUCLEOTIDE SEQUENCE [LARGE SCALE GENOMIC DNA]</scope>
    <source>
        <strain evidence="1 2">DSM 26588</strain>
    </source>
</reference>
<comment type="caution">
    <text evidence="1">The sequence shown here is derived from an EMBL/GenBank/DDBJ whole genome shotgun (WGS) entry which is preliminary data.</text>
</comment>
<accession>A0A2U1BC01</accession>
<gene>
    <name evidence="1" type="ORF">C7373_12024</name>
</gene>
<organism evidence="1 2">
    <name type="scientific">Intestinimonas butyriciproducens</name>
    <dbReference type="NCBI Taxonomy" id="1297617"/>
    <lineage>
        <taxon>Bacteria</taxon>
        <taxon>Bacillati</taxon>
        <taxon>Bacillota</taxon>
        <taxon>Clostridia</taxon>
        <taxon>Eubacteriales</taxon>
        <taxon>Intestinimonas</taxon>
    </lineage>
</organism>
<dbReference type="Proteomes" id="UP000245778">
    <property type="component" value="Unassembled WGS sequence"/>
</dbReference>
<evidence type="ECO:0000313" key="2">
    <source>
        <dbReference type="Proteomes" id="UP000245778"/>
    </source>
</evidence>
<name>A0A2U1BC01_9FIRM</name>